<evidence type="ECO:0000313" key="1">
    <source>
        <dbReference type="EMBL" id="KGL66325.1"/>
    </source>
</evidence>
<dbReference type="EMBL" id="JROC01000037">
    <property type="protein sequence ID" value="KGL66325.1"/>
    <property type="molecule type" value="Genomic_DNA"/>
</dbReference>
<dbReference type="EMBL" id="CABFNH010000001">
    <property type="protein sequence ID" value="VTZ88013.1"/>
    <property type="molecule type" value="Genomic_DNA"/>
</dbReference>
<dbReference type="Proteomes" id="UP000593929">
    <property type="component" value="Chromosome"/>
</dbReference>
<organism evidence="1 5">
    <name type="scientific">Limosilactobacillus mucosae</name>
    <name type="common">Lactobacillus mucosae</name>
    <dbReference type="NCBI Taxonomy" id="97478"/>
    <lineage>
        <taxon>Bacteria</taxon>
        <taxon>Bacillati</taxon>
        <taxon>Bacillota</taxon>
        <taxon>Bacilli</taxon>
        <taxon>Lactobacillales</taxon>
        <taxon>Lactobacillaceae</taxon>
        <taxon>Limosilactobacillus</taxon>
    </lineage>
</organism>
<protein>
    <submittedName>
        <fullName evidence="1">Uncharacterized protein</fullName>
    </submittedName>
</protein>
<reference evidence="4 6" key="2">
    <citation type="submission" date="2019-06" db="EMBL/GenBank/DDBJ databases">
        <authorList>
            <person name="Rodrigo-Torres L."/>
            <person name="Arahal R. D."/>
            <person name="Lucena T."/>
        </authorList>
    </citation>
    <scope>NUCLEOTIDE SEQUENCE [LARGE SCALE GENOMIC DNA]</scope>
    <source>
        <strain evidence="4 6">INIA P508</strain>
    </source>
</reference>
<evidence type="ECO:0000313" key="2">
    <source>
        <dbReference type="EMBL" id="MDC2827153.1"/>
    </source>
</evidence>
<reference evidence="3 7" key="3">
    <citation type="submission" date="2020-10" db="EMBL/GenBank/DDBJ databases">
        <title>Genome sequencing of Lactobacillus mucosae KCTC 21011.</title>
        <authorList>
            <person name="Kim J."/>
        </authorList>
    </citation>
    <scope>NUCLEOTIDE SEQUENCE [LARGE SCALE GENOMIC DNA]</scope>
    <source>
        <strain evidence="3 7">LM011</strain>
    </source>
</reference>
<evidence type="ECO:0000313" key="5">
    <source>
        <dbReference type="Proteomes" id="UP000030001"/>
    </source>
</evidence>
<dbReference type="GeneID" id="57115146"/>
<dbReference type="Proteomes" id="UP001218021">
    <property type="component" value="Unassembled WGS sequence"/>
</dbReference>
<name>A0A099YCN1_LIMMU</name>
<evidence type="ECO:0000313" key="7">
    <source>
        <dbReference type="Proteomes" id="UP000593929"/>
    </source>
</evidence>
<dbReference type="Proteomes" id="UP000030001">
    <property type="component" value="Unassembled WGS sequence"/>
</dbReference>
<proteinExistence type="predicted"/>
<dbReference type="Proteomes" id="UP000365705">
    <property type="component" value="Unassembled WGS sequence"/>
</dbReference>
<reference evidence="1 5" key="1">
    <citation type="submission" date="2014-09" db="EMBL/GenBank/DDBJ databases">
        <title>Lactobacillus mucosae CRL573 Genome Sequencing.</title>
        <authorList>
            <person name="Bleckwedel J."/>
            <person name="Teran L.C."/>
            <person name="Bonacina J."/>
            <person name="Saavedra L."/>
            <person name="Mozzi F.B."/>
            <person name="Raya R.R."/>
        </authorList>
    </citation>
    <scope>NUCLEOTIDE SEQUENCE [LARGE SCALE GENOMIC DNA]</scope>
    <source>
        <strain evidence="1 5">CRL573</strain>
    </source>
</reference>
<dbReference type="EMBL" id="CP062966">
    <property type="protein sequence ID" value="QOL70228.1"/>
    <property type="molecule type" value="Genomic_DNA"/>
</dbReference>
<gene>
    <name evidence="3" type="ORF">LM011_03485</name>
    <name evidence="4" type="ORF">LMUP508_00122</name>
    <name evidence="1" type="ORF">LX03_10085</name>
    <name evidence="2" type="ORF">PO158_02485</name>
</gene>
<evidence type="ECO:0000313" key="4">
    <source>
        <dbReference type="EMBL" id="VTZ88013.1"/>
    </source>
</evidence>
<dbReference type="AlphaFoldDB" id="A0A099YCN1"/>
<sequence length="98" mass="11203">MNEYPLLSPSYLMAAMRHDQTFQHAAAMLHDDWDPNEGGLFREMLQAPDIEMARALQQAGMVKGRWQLDDYGQVKDLLALHAEWFSPTARNALLAPFE</sequence>
<accession>A0A099YCN1</accession>
<evidence type="ECO:0000313" key="3">
    <source>
        <dbReference type="EMBL" id="QOL70228.1"/>
    </source>
</evidence>
<dbReference type="RefSeq" id="WP_006500833.1">
    <property type="nucleotide sequence ID" value="NZ_CABFNH010000001.1"/>
</dbReference>
<evidence type="ECO:0000313" key="6">
    <source>
        <dbReference type="Proteomes" id="UP000365705"/>
    </source>
</evidence>
<reference evidence="2" key="4">
    <citation type="submission" date="2023-01" db="EMBL/GenBank/DDBJ databases">
        <title>Genome analysis of 13 Lactobacillus isolated from gut of wild boar.</title>
        <authorList>
            <person name="Papp P."/>
            <person name="Libisch B."/>
            <person name="Nagy T."/>
            <person name="Olasz F."/>
        </authorList>
    </citation>
    <scope>NUCLEOTIDE SEQUENCE</scope>
    <source>
        <strain evidence="2">F108</strain>
    </source>
</reference>
<dbReference type="EMBL" id="JAQOND010000011">
    <property type="protein sequence ID" value="MDC2827153.1"/>
    <property type="molecule type" value="Genomic_DNA"/>
</dbReference>